<gene>
    <name evidence="2" type="ORF">g.8828</name>
</gene>
<evidence type="ECO:0000256" key="1">
    <source>
        <dbReference type="SAM" id="MobiDB-lite"/>
    </source>
</evidence>
<feature type="region of interest" description="Disordered" evidence="1">
    <location>
        <begin position="168"/>
        <end position="206"/>
    </location>
</feature>
<organism evidence="2">
    <name type="scientific">Graphocephala atropunctata</name>
    <dbReference type="NCBI Taxonomy" id="36148"/>
    <lineage>
        <taxon>Eukaryota</taxon>
        <taxon>Metazoa</taxon>
        <taxon>Ecdysozoa</taxon>
        <taxon>Arthropoda</taxon>
        <taxon>Hexapoda</taxon>
        <taxon>Insecta</taxon>
        <taxon>Pterygota</taxon>
        <taxon>Neoptera</taxon>
        <taxon>Paraneoptera</taxon>
        <taxon>Hemiptera</taxon>
        <taxon>Auchenorrhyncha</taxon>
        <taxon>Membracoidea</taxon>
        <taxon>Cicadellidae</taxon>
        <taxon>Cicadellinae</taxon>
        <taxon>Cicadellini</taxon>
        <taxon>Graphocephala</taxon>
    </lineage>
</organism>
<feature type="non-terminal residue" evidence="2">
    <location>
        <position position="1"/>
    </location>
</feature>
<accession>A0A1B6MN21</accession>
<dbReference type="EMBL" id="GEBQ01002676">
    <property type="protein sequence ID" value="JAT37301.1"/>
    <property type="molecule type" value="Transcribed_RNA"/>
</dbReference>
<proteinExistence type="predicted"/>
<feature type="compositionally biased region" description="Basic and acidic residues" evidence="1">
    <location>
        <begin position="186"/>
        <end position="196"/>
    </location>
</feature>
<sequence>EINPQVTVTAKFTVTSSIVIQNIVSSKLYIICLIKVLLSIMPANPTTSQSESNLVKGKPSLNFKKFATFESLLDELDRGLDDVATQMTSVKRTRDELYATTKQLQQNLELCAANSGEDEEYRQKLQKVSSEIRKREEVVRTLESKEIMLSRSLLAVIADWASEVERSLDTQVKSSSGAEDPEPDDSQLKEEEKIDGTSENEPEVAE</sequence>
<name>A0A1B6MN21_9HEMI</name>
<protein>
    <submittedName>
        <fullName evidence="2">Uncharacterized protein</fullName>
    </submittedName>
</protein>
<evidence type="ECO:0000313" key="2">
    <source>
        <dbReference type="EMBL" id="JAT37301.1"/>
    </source>
</evidence>
<dbReference type="AlphaFoldDB" id="A0A1B6MN21"/>
<reference evidence="2" key="1">
    <citation type="submission" date="2015-11" db="EMBL/GenBank/DDBJ databases">
        <title>De novo transcriptome assembly of four potential Pierce s Disease insect vectors from Arizona vineyards.</title>
        <authorList>
            <person name="Tassone E.E."/>
        </authorList>
    </citation>
    <scope>NUCLEOTIDE SEQUENCE</scope>
</reference>